<dbReference type="RefSeq" id="WP_167093615.1">
    <property type="nucleotide sequence ID" value="NZ_WHJG01000059.1"/>
</dbReference>
<feature type="region of interest" description="Disordered" evidence="1">
    <location>
        <begin position="1"/>
        <end position="22"/>
    </location>
</feature>
<evidence type="ECO:0000313" key="3">
    <source>
        <dbReference type="Proteomes" id="UP000621455"/>
    </source>
</evidence>
<protein>
    <submittedName>
        <fullName evidence="2">Uncharacterized protein</fullName>
    </submittedName>
</protein>
<evidence type="ECO:0000313" key="2">
    <source>
        <dbReference type="EMBL" id="NHZ83690.1"/>
    </source>
</evidence>
<sequence length="94" mass="10556">MRPPSPFRNFDAGPHGRPQPSIVSHDEIDRFAQDHLDRIHEALANEIYPPNNVYFDDPLAAPANLAFYVTSKQLDDLAAGAKRFADSPERLGRE</sequence>
<accession>A0ABX0NJU6</accession>
<proteinExistence type="predicted"/>
<name>A0ABX0NJU6_9BURK</name>
<dbReference type="EMBL" id="WHJG01000059">
    <property type="protein sequence ID" value="NHZ83690.1"/>
    <property type="molecule type" value="Genomic_DNA"/>
</dbReference>
<gene>
    <name evidence="2" type="ORF">F2P44_31145</name>
</gene>
<keyword evidence="3" id="KW-1185">Reference proteome</keyword>
<comment type="caution">
    <text evidence="2">The sequence shown here is derived from an EMBL/GenBank/DDBJ whole genome shotgun (WGS) entry which is preliminary data.</text>
</comment>
<dbReference type="Proteomes" id="UP000621455">
    <property type="component" value="Unassembled WGS sequence"/>
</dbReference>
<organism evidence="2 3">
    <name type="scientific">Massilia frigida</name>
    <dbReference type="NCBI Taxonomy" id="2609281"/>
    <lineage>
        <taxon>Bacteria</taxon>
        <taxon>Pseudomonadati</taxon>
        <taxon>Pseudomonadota</taxon>
        <taxon>Betaproteobacteria</taxon>
        <taxon>Burkholderiales</taxon>
        <taxon>Oxalobacteraceae</taxon>
        <taxon>Telluria group</taxon>
        <taxon>Massilia</taxon>
    </lineage>
</organism>
<reference evidence="2 3" key="1">
    <citation type="submission" date="2019-10" db="EMBL/GenBank/DDBJ databases">
        <title>Taxonomy of Antarctic Massilia spp.: description of Massilia rubra sp. nov., Massilia aquatica sp. nov., Massilia mucilaginosa sp. nov., Massilia frigida sp. nov. isolated from streams, lakes and regoliths.</title>
        <authorList>
            <person name="Holochova P."/>
            <person name="Sedlacek I."/>
            <person name="Kralova S."/>
            <person name="Maslanova I."/>
            <person name="Busse H.-J."/>
            <person name="Stankova E."/>
            <person name="Vrbovska V."/>
            <person name="Kovarovic V."/>
            <person name="Bartak M."/>
            <person name="Svec P."/>
            <person name="Pantucek R."/>
        </authorList>
    </citation>
    <scope>NUCLEOTIDE SEQUENCE [LARGE SCALE GENOMIC DNA]</scope>
    <source>
        <strain evidence="2 3">CCM 8695</strain>
    </source>
</reference>
<evidence type="ECO:0000256" key="1">
    <source>
        <dbReference type="SAM" id="MobiDB-lite"/>
    </source>
</evidence>